<protein>
    <submittedName>
        <fullName evidence="4">Septal ring factor EnvC, activator of murein hydrolases AmiA and AmiB</fullName>
    </submittedName>
</protein>
<keyword evidence="5" id="KW-1185">Reference proteome</keyword>
<name>A0A1I5UTF4_9BACT</name>
<dbReference type="EMBL" id="FOXQ01000004">
    <property type="protein sequence ID" value="SFP98006.1"/>
    <property type="molecule type" value="Genomic_DNA"/>
</dbReference>
<evidence type="ECO:0000313" key="5">
    <source>
        <dbReference type="Proteomes" id="UP000199031"/>
    </source>
</evidence>
<evidence type="ECO:0000313" key="4">
    <source>
        <dbReference type="EMBL" id="SFP98006.1"/>
    </source>
</evidence>
<evidence type="ECO:0000256" key="2">
    <source>
        <dbReference type="SAM" id="MobiDB-lite"/>
    </source>
</evidence>
<dbReference type="Gene3D" id="6.10.250.3150">
    <property type="match status" value="1"/>
</dbReference>
<sequence>MCLSIAMAAAAQDESKEDIQKRQQQLQREIAELNSTLNQIKSSKKKSLSQLALVQKKIRTRNALINNINKDLRRLDNTIYTSQLDINRMKRELDSLKENYAKSLVFAYKNRSNYDYLNFIFSATSFNDAVKRIAYLRSYRDYRETQVSTIQKTQRVIEQKIQTLTSNKAEKKSTLVEQGKQLTVLKEDRKEQDDVLNNLKGRESDVAKQIKQNQRDQQKLKGALQAIINREIAEAKRKEAARLKALEEQRKREAAAAAAAKNNAASNNPSSSPADNAKTPPPESPSSNAASVAGNSAAPKSTRVYNVLESTEEDKITSINFETRRGSLPWPVSSGIISIPFGSYTIPGTKITGNNSGINISVPLGVTVKSVADGTVSGVFDMGSGQAVVIRHGKYFTAYSNLNNIKVKSGTEVHAGTVLGTAGPGSEGDGEIVFMVENSSGGYLNPESWLR</sequence>
<dbReference type="InterPro" id="IPR011055">
    <property type="entry name" value="Dup_hybrid_motif"/>
</dbReference>
<dbReference type="Proteomes" id="UP000199031">
    <property type="component" value="Unassembled WGS sequence"/>
</dbReference>
<feature type="compositionally biased region" description="Low complexity" evidence="2">
    <location>
        <begin position="285"/>
        <end position="297"/>
    </location>
</feature>
<feature type="coiled-coil region" evidence="1">
    <location>
        <begin position="9"/>
        <end position="46"/>
    </location>
</feature>
<dbReference type="PANTHER" id="PTHR21666">
    <property type="entry name" value="PEPTIDASE-RELATED"/>
    <property type="match status" value="1"/>
</dbReference>
<dbReference type="AlphaFoldDB" id="A0A1I5UTF4"/>
<dbReference type="PANTHER" id="PTHR21666:SF270">
    <property type="entry name" value="MUREIN HYDROLASE ACTIVATOR ENVC"/>
    <property type="match status" value="1"/>
</dbReference>
<dbReference type="SUPFAM" id="SSF51261">
    <property type="entry name" value="Duplicated hybrid motif"/>
    <property type="match status" value="1"/>
</dbReference>
<feature type="region of interest" description="Disordered" evidence="2">
    <location>
        <begin position="252"/>
        <end position="297"/>
    </location>
</feature>
<accession>A0A1I5UTF4</accession>
<keyword evidence="1" id="KW-0175">Coiled coil</keyword>
<proteinExistence type="predicted"/>
<reference evidence="4 5" key="1">
    <citation type="submission" date="2016-10" db="EMBL/GenBank/DDBJ databases">
        <authorList>
            <person name="de Groot N.N."/>
        </authorList>
    </citation>
    <scope>NUCLEOTIDE SEQUENCE [LARGE SCALE GENOMIC DNA]</scope>
    <source>
        <strain evidence="4 5">DSM 28286</strain>
    </source>
</reference>
<dbReference type="STRING" id="1465490.SAMN05444277_10410"/>
<feature type="compositionally biased region" description="Low complexity" evidence="2">
    <location>
        <begin position="255"/>
        <end position="278"/>
    </location>
</feature>
<gene>
    <name evidence="4" type="ORF">SAMN05444277_10410</name>
</gene>
<dbReference type="Pfam" id="PF01551">
    <property type="entry name" value="Peptidase_M23"/>
    <property type="match status" value="1"/>
</dbReference>
<dbReference type="Gene3D" id="2.70.70.10">
    <property type="entry name" value="Glucose Permease (Domain IIA)"/>
    <property type="match status" value="1"/>
</dbReference>
<evidence type="ECO:0000256" key="1">
    <source>
        <dbReference type="SAM" id="Coils"/>
    </source>
</evidence>
<dbReference type="GO" id="GO:0004222">
    <property type="term" value="F:metalloendopeptidase activity"/>
    <property type="evidence" value="ECO:0007669"/>
    <property type="project" value="TreeGrafter"/>
</dbReference>
<keyword evidence="4" id="KW-0378">Hydrolase</keyword>
<evidence type="ECO:0000259" key="3">
    <source>
        <dbReference type="Pfam" id="PF01551"/>
    </source>
</evidence>
<organism evidence="4 5">
    <name type="scientific">Parafilimonas terrae</name>
    <dbReference type="NCBI Taxonomy" id="1465490"/>
    <lineage>
        <taxon>Bacteria</taxon>
        <taxon>Pseudomonadati</taxon>
        <taxon>Bacteroidota</taxon>
        <taxon>Chitinophagia</taxon>
        <taxon>Chitinophagales</taxon>
        <taxon>Chitinophagaceae</taxon>
        <taxon>Parafilimonas</taxon>
    </lineage>
</organism>
<dbReference type="CDD" id="cd12797">
    <property type="entry name" value="M23_peptidase"/>
    <property type="match status" value="1"/>
</dbReference>
<dbReference type="InterPro" id="IPR016047">
    <property type="entry name" value="M23ase_b-sheet_dom"/>
</dbReference>
<feature type="domain" description="M23ase beta-sheet core" evidence="3">
    <location>
        <begin position="355"/>
        <end position="428"/>
    </location>
</feature>
<dbReference type="InterPro" id="IPR050570">
    <property type="entry name" value="Cell_wall_metabolism_enzyme"/>
</dbReference>